<evidence type="ECO:0000313" key="2">
    <source>
        <dbReference type="Proteomes" id="UP000321405"/>
    </source>
</evidence>
<sequence>MHDIHGIFAAMAFDADAVGLDSSGVKDQIEALIIRALLKAVDRLDPGQRGQPQVQRPDPVKRRVTCRCVDPGQQIETQIRHCPDAPMCSVPH</sequence>
<dbReference type="Proteomes" id="UP000321405">
    <property type="component" value="Unassembled WGS sequence"/>
</dbReference>
<reference evidence="1 2" key="1">
    <citation type="submission" date="2019-07" db="EMBL/GenBank/DDBJ databases">
        <title>Whole genome shotgun sequence of Swaminathania salitolerans NBRC 104436.</title>
        <authorList>
            <person name="Hosoyama A."/>
            <person name="Uohara A."/>
            <person name="Ohji S."/>
            <person name="Ichikawa N."/>
        </authorList>
    </citation>
    <scope>NUCLEOTIDE SEQUENCE [LARGE SCALE GENOMIC DNA]</scope>
    <source>
        <strain evidence="1 2">NBRC 104436</strain>
    </source>
</reference>
<proteinExistence type="predicted"/>
<dbReference type="EMBL" id="BJVC01000001">
    <property type="protein sequence ID" value="GEL01027.1"/>
    <property type="molecule type" value="Genomic_DNA"/>
</dbReference>
<gene>
    <name evidence="1" type="ORF">SSA02_01900</name>
</gene>
<comment type="caution">
    <text evidence="1">The sequence shown here is derived from an EMBL/GenBank/DDBJ whole genome shotgun (WGS) entry which is preliminary data.</text>
</comment>
<name>A0A511BL12_9PROT</name>
<organism evidence="1 2">
    <name type="scientific">Swaminathania salitolerans</name>
    <dbReference type="NCBI Taxonomy" id="182838"/>
    <lineage>
        <taxon>Bacteria</taxon>
        <taxon>Pseudomonadati</taxon>
        <taxon>Pseudomonadota</taxon>
        <taxon>Alphaproteobacteria</taxon>
        <taxon>Acetobacterales</taxon>
        <taxon>Acetobacteraceae</taxon>
        <taxon>Swaminathania</taxon>
    </lineage>
</organism>
<accession>A0A511BL12</accession>
<keyword evidence="2" id="KW-1185">Reference proteome</keyword>
<dbReference type="AlphaFoldDB" id="A0A511BL12"/>
<evidence type="ECO:0000313" key="1">
    <source>
        <dbReference type="EMBL" id="GEL01027.1"/>
    </source>
</evidence>
<protein>
    <submittedName>
        <fullName evidence="1">Uncharacterized protein</fullName>
    </submittedName>
</protein>